<dbReference type="InterPro" id="IPR035965">
    <property type="entry name" value="PAS-like_dom_sf"/>
</dbReference>
<dbReference type="Proteomes" id="UP000191901">
    <property type="component" value="Chromosome"/>
</dbReference>
<protein>
    <recommendedName>
        <fullName evidence="3">histidine kinase</fullName>
        <ecNumber evidence="3">2.7.13.3</ecNumber>
    </recommendedName>
</protein>
<feature type="domain" description="CBS" evidence="19">
    <location>
        <begin position="86"/>
        <end position="147"/>
    </location>
</feature>
<feature type="domain" description="PAC" evidence="18">
    <location>
        <begin position="671"/>
        <end position="723"/>
    </location>
</feature>
<dbReference type="Pfam" id="PF00512">
    <property type="entry name" value="HisKA"/>
    <property type="match status" value="1"/>
</dbReference>
<dbReference type="OrthoDB" id="415806at2"/>
<evidence type="ECO:0000256" key="3">
    <source>
        <dbReference type="ARBA" id="ARBA00012438"/>
    </source>
</evidence>
<dbReference type="InterPro" id="IPR005467">
    <property type="entry name" value="His_kinase_dom"/>
</dbReference>
<feature type="domain" description="PAC" evidence="18">
    <location>
        <begin position="792"/>
        <end position="848"/>
    </location>
</feature>
<dbReference type="Pfam" id="PF02518">
    <property type="entry name" value="HATPase_c"/>
    <property type="match status" value="1"/>
</dbReference>
<dbReference type="PROSITE" id="PS50109">
    <property type="entry name" value="HIS_KIN"/>
    <property type="match status" value="1"/>
</dbReference>
<dbReference type="Gene3D" id="1.10.287.130">
    <property type="match status" value="1"/>
</dbReference>
<dbReference type="CDD" id="cd00130">
    <property type="entry name" value="PAS"/>
    <property type="match status" value="2"/>
</dbReference>
<dbReference type="NCBIfam" id="TIGR00229">
    <property type="entry name" value="sensory_box"/>
    <property type="match status" value="3"/>
</dbReference>
<dbReference type="CDD" id="cd00082">
    <property type="entry name" value="HisKA"/>
    <property type="match status" value="1"/>
</dbReference>
<dbReference type="SMART" id="SM00086">
    <property type="entry name" value="PAC"/>
    <property type="match status" value="4"/>
</dbReference>
<evidence type="ECO:0000256" key="11">
    <source>
        <dbReference type="PROSITE-ProRule" id="PRU00169"/>
    </source>
</evidence>
<evidence type="ECO:0000313" key="21">
    <source>
        <dbReference type="Proteomes" id="UP000191901"/>
    </source>
</evidence>
<evidence type="ECO:0000259" key="19">
    <source>
        <dbReference type="PROSITE" id="PS51371"/>
    </source>
</evidence>
<dbReference type="Gene3D" id="3.30.450.40">
    <property type="match status" value="1"/>
</dbReference>
<keyword evidence="8" id="KW-0067">ATP-binding</keyword>
<dbReference type="InterPro" id="IPR001789">
    <property type="entry name" value="Sig_transdc_resp-reg_receiver"/>
</dbReference>
<feature type="region of interest" description="Disordered" evidence="14">
    <location>
        <begin position="1138"/>
        <end position="1169"/>
    </location>
</feature>
<dbReference type="InterPro" id="IPR003661">
    <property type="entry name" value="HisK_dim/P_dom"/>
</dbReference>
<dbReference type="SUPFAM" id="SSF54631">
    <property type="entry name" value="CBS-domain pair"/>
    <property type="match status" value="1"/>
</dbReference>
<sequence>MAVVSSNTPDLRRLLVSSPGPVTPEMSMLQAWELSHLRDSAGMTAEIQAALVIADGRLVGWLPLSAWVQLSVAGDSLADTPVAAVMVPPVAVLRPADLVDVNTLVRRFQDHRVSALPVVDESEQVLGWLPQSHLLAMIDSLGQTHQVSTLQQRVTQLQLQQREIRFLQALTQKVAAADDFEVALEVVLGYLCELTRWDCGEIWLPTADGQHLRAGSICCYSPDDIQGFRQASTQITFAPDQSLPGRVWSRCQPEWIADISGTVPGEFLRLQPALNDGIRAALGVPILADQQVVAVLVLLSRQVQTLDAALLELLTSLAVHLGQAIQRKQMEAELRRSEATNRAILQALPDLLLRMNRDGTYLGMLSGGSVKVILPPQEISSPSIYDSLPQDVADQRIAYVHQALETGQMQQYEQVFQLDGQTYYEEVRIVPLTGEEVLVIVRDICDRKATEQALLQSEQRFRSMFEYHDSVMLLIDPDSQQIVDVNQAAVAFYGYTHESLTQLTLAELNQLPQDKIRQMLQQAKANERNAFIVPHRLADGTLRWVENHSSAIEYQAQELLFCIIHDVTDRLDAEIALHQLNQDLEKRVQQRTAALQQSQARYQAVVEDQTELICRFLVDGTLTFANAAYCRYFQLPAAQIIGKSIWQLIPEANRSLVARHLYALSQDNTMSTYETQTILPAGHIVWQLWTHRAIFDSQGHLLEYQAVGRDITERKQAEMALKESEMKLRLFIDHAPAAVAMFDGQMCYIAVSDRWRRDYCLGERPLIGQCHYDIFPDMPQRWHQIHQRCLAGAVEICEEDPWPRTDGSLSWLRWEVRPWHRADGTIGGLVMLTENISDRKRAAEELRQTNAALERATRLKDEFLANMSHELRTPLNAILGLSEVLQEHVYGPLNQRQTKAITTIEHSGRHLLELINDILDLSKIEAGKFELQPAEVSVRRLCEASLEVVQPMAARKAIGLNVDRADAIDCIWADERRLRQVLINLLTNAIKFTPDGGQVTLSISWAETDLPMVSPAANQLASATDAPATSASTETAPFPAEVTPSSHPMIEFAVTDTGIGIAPEHVDRLFKAFVQIDSRLNRQYSGTGLGLALVKRIAELHGGDVAVTSQVGAGSCFTVRLPQPSLASADTVAANGNMRLSTVPSSSGHPEPTTDSPRPSNLQDQGHGRAASRRHHLTILLSHDSDATADTWGDYLMDKGYGVIKATDGETTLALARVHRPDVILMDIPTLGNSEVEVIGQIRQEPELQTALIVALVAMPMAAEQQHRLEAEVDAYLTKPVRLRHLIETLQHLVTSSYRSEIS</sequence>
<dbReference type="Pfam" id="PF08448">
    <property type="entry name" value="PAS_4"/>
    <property type="match status" value="4"/>
</dbReference>
<dbReference type="InterPro" id="IPR046342">
    <property type="entry name" value="CBS_dom_sf"/>
</dbReference>
<dbReference type="Gene3D" id="3.30.450.20">
    <property type="entry name" value="PAS domain"/>
    <property type="match status" value="4"/>
</dbReference>
<dbReference type="KEGG" id="hhg:XM38_047460"/>
<evidence type="ECO:0000259" key="15">
    <source>
        <dbReference type="PROSITE" id="PS50109"/>
    </source>
</evidence>
<reference evidence="20 21" key="1">
    <citation type="journal article" date="2016" name="Biochim. Biophys. Acta">
        <title>Characterization of red-shifted phycobilisomes isolated from the chlorophyll f-containing cyanobacterium Halomicronema hongdechloris.</title>
        <authorList>
            <person name="Li Y."/>
            <person name="Lin Y."/>
            <person name="Garvey C.J."/>
            <person name="Birch D."/>
            <person name="Corkery R.W."/>
            <person name="Loughlin P.C."/>
            <person name="Scheer H."/>
            <person name="Willows R.D."/>
            <person name="Chen M."/>
        </authorList>
    </citation>
    <scope>NUCLEOTIDE SEQUENCE [LARGE SCALE GENOMIC DNA]</scope>
    <source>
        <strain evidence="20 21">C2206</strain>
    </source>
</reference>
<dbReference type="InterPro" id="IPR003018">
    <property type="entry name" value="GAF"/>
</dbReference>
<dbReference type="FunFam" id="1.10.287.130:FF:000038">
    <property type="entry name" value="Sensory transduction histidine kinase"/>
    <property type="match status" value="1"/>
</dbReference>
<dbReference type="PROSITE" id="PS50113">
    <property type="entry name" value="PAC"/>
    <property type="match status" value="2"/>
</dbReference>
<dbReference type="SUPFAM" id="SSF47384">
    <property type="entry name" value="Homodimeric domain of signal transducing histidine kinase"/>
    <property type="match status" value="1"/>
</dbReference>
<keyword evidence="9" id="KW-0902">Two-component regulatory system</keyword>
<dbReference type="InterPro" id="IPR013656">
    <property type="entry name" value="PAS_4"/>
</dbReference>
<feature type="region of interest" description="Disordered" evidence="14">
    <location>
        <begin position="1021"/>
        <end position="1042"/>
    </location>
</feature>
<evidence type="ECO:0000256" key="10">
    <source>
        <dbReference type="ARBA" id="ARBA00023136"/>
    </source>
</evidence>
<feature type="domain" description="Response regulatory" evidence="16">
    <location>
        <begin position="1178"/>
        <end position="1294"/>
    </location>
</feature>
<comment type="catalytic activity">
    <reaction evidence="1">
        <text>ATP + protein L-histidine = ADP + protein N-phospho-L-histidine.</text>
        <dbReference type="EC" id="2.7.13.3"/>
    </reaction>
</comment>
<proteinExistence type="predicted"/>
<evidence type="ECO:0000259" key="18">
    <source>
        <dbReference type="PROSITE" id="PS50113"/>
    </source>
</evidence>
<dbReference type="PANTHER" id="PTHR43047">
    <property type="entry name" value="TWO-COMPONENT HISTIDINE PROTEIN KINASE"/>
    <property type="match status" value="1"/>
</dbReference>
<dbReference type="SUPFAM" id="SSF55874">
    <property type="entry name" value="ATPase domain of HSP90 chaperone/DNA topoisomerase II/histidine kinase"/>
    <property type="match status" value="1"/>
</dbReference>
<dbReference type="GO" id="GO:0005886">
    <property type="term" value="C:plasma membrane"/>
    <property type="evidence" value="ECO:0007669"/>
    <property type="project" value="TreeGrafter"/>
</dbReference>
<dbReference type="InterPro" id="IPR000014">
    <property type="entry name" value="PAS"/>
</dbReference>
<evidence type="ECO:0000259" key="17">
    <source>
        <dbReference type="PROSITE" id="PS50112"/>
    </source>
</evidence>
<dbReference type="Pfam" id="PF13185">
    <property type="entry name" value="GAF_2"/>
    <property type="match status" value="1"/>
</dbReference>
<dbReference type="SUPFAM" id="SSF52172">
    <property type="entry name" value="CheY-like"/>
    <property type="match status" value="1"/>
</dbReference>
<dbReference type="PROSITE" id="PS50110">
    <property type="entry name" value="RESPONSE_REGULATORY"/>
    <property type="match status" value="1"/>
</dbReference>
<dbReference type="InterPro" id="IPR000644">
    <property type="entry name" value="CBS_dom"/>
</dbReference>
<evidence type="ECO:0000256" key="2">
    <source>
        <dbReference type="ARBA" id="ARBA00004370"/>
    </source>
</evidence>
<dbReference type="CDD" id="cd16922">
    <property type="entry name" value="HATPase_EvgS-ArcB-TorS-like"/>
    <property type="match status" value="1"/>
</dbReference>
<dbReference type="SUPFAM" id="SSF55785">
    <property type="entry name" value="PYP-like sensor domain (PAS domain)"/>
    <property type="match status" value="4"/>
</dbReference>
<evidence type="ECO:0000256" key="1">
    <source>
        <dbReference type="ARBA" id="ARBA00000085"/>
    </source>
</evidence>
<dbReference type="GO" id="GO:0000155">
    <property type="term" value="F:phosphorelay sensor kinase activity"/>
    <property type="evidence" value="ECO:0007669"/>
    <property type="project" value="InterPro"/>
</dbReference>
<dbReference type="SMART" id="SM00091">
    <property type="entry name" value="PAS"/>
    <property type="match status" value="4"/>
</dbReference>
<dbReference type="Pfam" id="PF00072">
    <property type="entry name" value="Response_reg"/>
    <property type="match status" value="1"/>
</dbReference>
<feature type="compositionally biased region" description="Polar residues" evidence="14">
    <location>
        <begin position="1138"/>
        <end position="1164"/>
    </location>
</feature>
<feature type="domain" description="Histidine kinase" evidence="15">
    <location>
        <begin position="866"/>
        <end position="1125"/>
    </location>
</feature>
<keyword evidence="21" id="KW-1185">Reference proteome</keyword>
<evidence type="ECO:0000256" key="9">
    <source>
        <dbReference type="ARBA" id="ARBA00023012"/>
    </source>
</evidence>
<feature type="coiled-coil region" evidence="13">
    <location>
        <begin position="836"/>
        <end position="866"/>
    </location>
</feature>
<dbReference type="PRINTS" id="PR00344">
    <property type="entry name" value="BCTRLSENSOR"/>
</dbReference>
<name>A0A1Z3HTZ4_9CYAN</name>
<dbReference type="EMBL" id="CP021983">
    <property type="protein sequence ID" value="ASC73774.1"/>
    <property type="molecule type" value="Genomic_DNA"/>
</dbReference>
<keyword evidence="6" id="KW-0547">Nucleotide-binding</keyword>
<dbReference type="InterPro" id="IPR000700">
    <property type="entry name" value="PAS-assoc_C"/>
</dbReference>
<evidence type="ECO:0000256" key="14">
    <source>
        <dbReference type="SAM" id="MobiDB-lite"/>
    </source>
</evidence>
<keyword evidence="13" id="KW-0175">Coiled coil</keyword>
<keyword evidence="4 11" id="KW-0597">Phosphoprotein</keyword>
<evidence type="ECO:0000256" key="5">
    <source>
        <dbReference type="ARBA" id="ARBA00022679"/>
    </source>
</evidence>
<keyword evidence="10" id="KW-0472">Membrane</keyword>
<dbReference type="InterPro" id="IPR036097">
    <property type="entry name" value="HisK_dim/P_sf"/>
</dbReference>
<comment type="subcellular location">
    <subcellularLocation>
        <location evidence="2">Membrane</location>
    </subcellularLocation>
</comment>
<evidence type="ECO:0000313" key="20">
    <source>
        <dbReference type="EMBL" id="ASC73774.1"/>
    </source>
</evidence>
<dbReference type="Gene3D" id="3.40.50.2300">
    <property type="match status" value="1"/>
</dbReference>
<dbReference type="InterPro" id="IPR003594">
    <property type="entry name" value="HATPase_dom"/>
</dbReference>
<accession>A0A1Z3HTZ4</accession>
<dbReference type="EC" id="2.7.13.3" evidence="3"/>
<dbReference type="STRING" id="1641165.XM38_02200"/>
<feature type="modified residue" description="4-aspartylphosphate" evidence="11">
    <location>
        <position position="1227"/>
    </location>
</feature>
<dbReference type="GO" id="GO:0009927">
    <property type="term" value="F:histidine phosphotransfer kinase activity"/>
    <property type="evidence" value="ECO:0007669"/>
    <property type="project" value="TreeGrafter"/>
</dbReference>
<evidence type="ECO:0000256" key="13">
    <source>
        <dbReference type="SAM" id="Coils"/>
    </source>
</evidence>
<dbReference type="SUPFAM" id="SSF55781">
    <property type="entry name" value="GAF domain-like"/>
    <property type="match status" value="1"/>
</dbReference>
<dbReference type="SMART" id="SM00065">
    <property type="entry name" value="GAF"/>
    <property type="match status" value="1"/>
</dbReference>
<evidence type="ECO:0000256" key="7">
    <source>
        <dbReference type="ARBA" id="ARBA00022777"/>
    </source>
</evidence>
<dbReference type="SMART" id="SM00388">
    <property type="entry name" value="HisKA"/>
    <property type="match status" value="1"/>
</dbReference>
<keyword evidence="7" id="KW-0418">Kinase</keyword>
<keyword evidence="12" id="KW-0129">CBS domain</keyword>
<gene>
    <name evidence="20" type="ORF">XM38_047460</name>
</gene>
<evidence type="ECO:0000256" key="4">
    <source>
        <dbReference type="ARBA" id="ARBA00022553"/>
    </source>
</evidence>
<dbReference type="InterPro" id="IPR001610">
    <property type="entry name" value="PAC"/>
</dbReference>
<evidence type="ECO:0000256" key="12">
    <source>
        <dbReference type="PROSITE-ProRule" id="PRU00703"/>
    </source>
</evidence>
<feature type="compositionally biased region" description="Low complexity" evidence="14">
    <location>
        <begin position="1021"/>
        <end position="1040"/>
    </location>
</feature>
<dbReference type="InterPro" id="IPR029016">
    <property type="entry name" value="GAF-like_dom_sf"/>
</dbReference>
<dbReference type="InterPro" id="IPR036890">
    <property type="entry name" value="HATPase_C_sf"/>
</dbReference>
<dbReference type="SMART" id="SM00387">
    <property type="entry name" value="HATPase_c"/>
    <property type="match status" value="1"/>
</dbReference>
<organism evidence="20 21">
    <name type="scientific">Halomicronema hongdechloris C2206</name>
    <dbReference type="NCBI Taxonomy" id="1641165"/>
    <lineage>
        <taxon>Bacteria</taxon>
        <taxon>Bacillati</taxon>
        <taxon>Cyanobacteriota</taxon>
        <taxon>Cyanophyceae</taxon>
        <taxon>Nodosilineales</taxon>
        <taxon>Nodosilineaceae</taxon>
        <taxon>Halomicronema</taxon>
    </lineage>
</organism>
<dbReference type="PANTHER" id="PTHR43047:SF63">
    <property type="entry name" value="HISTIDINE KINASE"/>
    <property type="match status" value="1"/>
</dbReference>
<evidence type="ECO:0000259" key="16">
    <source>
        <dbReference type="PROSITE" id="PS50110"/>
    </source>
</evidence>
<feature type="domain" description="PAS" evidence="17">
    <location>
        <begin position="598"/>
        <end position="668"/>
    </location>
</feature>
<dbReference type="Gene3D" id="3.30.565.10">
    <property type="entry name" value="Histidine kinase-like ATPase, C-terminal domain"/>
    <property type="match status" value="1"/>
</dbReference>
<dbReference type="Gene3D" id="3.10.580.10">
    <property type="entry name" value="CBS-domain"/>
    <property type="match status" value="1"/>
</dbReference>
<dbReference type="PROSITE" id="PS50112">
    <property type="entry name" value="PAS"/>
    <property type="match status" value="2"/>
</dbReference>
<dbReference type="PROSITE" id="PS51371">
    <property type="entry name" value="CBS"/>
    <property type="match status" value="1"/>
</dbReference>
<dbReference type="RefSeq" id="WP_088431143.1">
    <property type="nucleotide sequence ID" value="NZ_CP021983.2"/>
</dbReference>
<keyword evidence="5" id="KW-0808">Transferase</keyword>
<dbReference type="Pfam" id="PF00571">
    <property type="entry name" value="CBS"/>
    <property type="match status" value="1"/>
</dbReference>
<evidence type="ECO:0000256" key="6">
    <source>
        <dbReference type="ARBA" id="ARBA00022741"/>
    </source>
</evidence>
<dbReference type="InterPro" id="IPR004358">
    <property type="entry name" value="Sig_transdc_His_kin-like_C"/>
</dbReference>
<evidence type="ECO:0000256" key="8">
    <source>
        <dbReference type="ARBA" id="ARBA00022840"/>
    </source>
</evidence>
<dbReference type="InterPro" id="IPR011006">
    <property type="entry name" value="CheY-like_superfamily"/>
</dbReference>
<dbReference type="GO" id="GO:0005524">
    <property type="term" value="F:ATP binding"/>
    <property type="evidence" value="ECO:0007669"/>
    <property type="project" value="UniProtKB-KW"/>
</dbReference>
<dbReference type="SMART" id="SM00448">
    <property type="entry name" value="REC"/>
    <property type="match status" value="1"/>
</dbReference>
<feature type="domain" description="PAS" evidence="17">
    <location>
        <begin position="457"/>
        <end position="527"/>
    </location>
</feature>